<dbReference type="PANTHER" id="PTHR46467">
    <property type="entry name" value="TETHER CONTAINING UBX DOMAIN FOR GLUT4"/>
    <property type="match status" value="1"/>
</dbReference>
<dbReference type="PANTHER" id="PTHR46467:SF1">
    <property type="entry name" value="TETHER CONTAINING UBX DOMAIN FOR GLUT4"/>
    <property type="match status" value="1"/>
</dbReference>
<dbReference type="EMBL" id="CAJVPY010012648">
    <property type="protein sequence ID" value="CAG8735496.1"/>
    <property type="molecule type" value="Genomic_DNA"/>
</dbReference>
<feature type="region of interest" description="Disordered" evidence="1">
    <location>
        <begin position="177"/>
        <end position="202"/>
    </location>
</feature>
<organism evidence="2 3">
    <name type="scientific">Dentiscutata erythropus</name>
    <dbReference type="NCBI Taxonomy" id="1348616"/>
    <lineage>
        <taxon>Eukaryota</taxon>
        <taxon>Fungi</taxon>
        <taxon>Fungi incertae sedis</taxon>
        <taxon>Mucoromycota</taxon>
        <taxon>Glomeromycotina</taxon>
        <taxon>Glomeromycetes</taxon>
        <taxon>Diversisporales</taxon>
        <taxon>Gigasporaceae</taxon>
        <taxon>Dentiscutata</taxon>
    </lineage>
</organism>
<evidence type="ECO:0000313" key="2">
    <source>
        <dbReference type="EMBL" id="CAG8735496.1"/>
    </source>
</evidence>
<dbReference type="InterPro" id="IPR059238">
    <property type="entry name" value="UBX1_UBXN9"/>
</dbReference>
<evidence type="ECO:0000256" key="1">
    <source>
        <dbReference type="SAM" id="MobiDB-lite"/>
    </source>
</evidence>
<dbReference type="Proteomes" id="UP000789405">
    <property type="component" value="Unassembled WGS sequence"/>
</dbReference>
<gene>
    <name evidence="2" type="ORF">DERYTH_LOCUS15507</name>
</gene>
<dbReference type="GO" id="GO:0005737">
    <property type="term" value="C:cytoplasm"/>
    <property type="evidence" value="ECO:0007669"/>
    <property type="project" value="TreeGrafter"/>
</dbReference>
<dbReference type="GO" id="GO:0006886">
    <property type="term" value="P:intracellular protein transport"/>
    <property type="evidence" value="ECO:0007669"/>
    <property type="project" value="TreeGrafter"/>
</dbReference>
<comment type="caution">
    <text evidence="2">The sequence shown here is derived from an EMBL/GenBank/DDBJ whole genome shotgun (WGS) entry which is preliminary data.</text>
</comment>
<dbReference type="OrthoDB" id="440781at2759"/>
<proteinExistence type="predicted"/>
<dbReference type="AlphaFoldDB" id="A0A9N9IH60"/>
<name>A0A9N9IH60_9GLOM</name>
<sequence length="277" mass="32658">MPLNQIVNAVCEKQGVYGRRDLWAKAKQKNFRSWTFYEICQSCARVQNWSLSKFLHRKKDVQLDDGGRMIEKFSITTSIWDIILHFEKTSVYGKSRFYQQPYWTISLLKSTTLQSAGITSGNTVLRLLFRQNELTLDEVVKDIEASLPKELTDTAFTFDKQQKEPINTMNYYDEQQKKPIDTMNNPDEQPKESIDTTMNDPDEQPKKLIDTMMNNRRSQLILLWMILMNNRKNNLTAAELQYLQMEENAGFKTNVMRAQEEKERERKYPKVIIVLFN</sequence>
<dbReference type="GO" id="GO:0005634">
    <property type="term" value="C:nucleus"/>
    <property type="evidence" value="ECO:0007669"/>
    <property type="project" value="TreeGrafter"/>
</dbReference>
<protein>
    <submittedName>
        <fullName evidence="2">19648_t:CDS:1</fullName>
    </submittedName>
</protein>
<dbReference type="GO" id="GO:0012506">
    <property type="term" value="C:vesicle membrane"/>
    <property type="evidence" value="ECO:0007669"/>
    <property type="project" value="TreeGrafter"/>
</dbReference>
<reference evidence="2" key="1">
    <citation type="submission" date="2021-06" db="EMBL/GenBank/DDBJ databases">
        <authorList>
            <person name="Kallberg Y."/>
            <person name="Tangrot J."/>
            <person name="Rosling A."/>
        </authorList>
    </citation>
    <scope>NUCLEOTIDE SEQUENCE</scope>
    <source>
        <strain evidence="2">MA453B</strain>
    </source>
</reference>
<evidence type="ECO:0000313" key="3">
    <source>
        <dbReference type="Proteomes" id="UP000789405"/>
    </source>
</evidence>
<accession>A0A9N9IH60</accession>
<dbReference type="CDD" id="cd17075">
    <property type="entry name" value="UBX1_UBXN9"/>
    <property type="match status" value="1"/>
</dbReference>
<keyword evidence="3" id="KW-1185">Reference proteome</keyword>